<dbReference type="Pfam" id="PF01547">
    <property type="entry name" value="SBP_bac_1"/>
    <property type="match status" value="1"/>
</dbReference>
<dbReference type="OrthoDB" id="2507686at2"/>
<organism evidence="1 2">
    <name type="scientific">Paenibacillus hemerocallicola</name>
    <dbReference type="NCBI Taxonomy" id="1172614"/>
    <lineage>
        <taxon>Bacteria</taxon>
        <taxon>Bacillati</taxon>
        <taxon>Bacillota</taxon>
        <taxon>Bacilli</taxon>
        <taxon>Bacillales</taxon>
        <taxon>Paenibacillaceae</taxon>
        <taxon>Paenibacillus</taxon>
    </lineage>
</organism>
<dbReference type="PANTHER" id="PTHR43649:SF12">
    <property type="entry name" value="DIACETYLCHITOBIOSE BINDING PROTEIN DASA"/>
    <property type="match status" value="1"/>
</dbReference>
<keyword evidence="2" id="KW-1185">Reference proteome</keyword>
<accession>A0A5C4T4N4</accession>
<evidence type="ECO:0000313" key="2">
    <source>
        <dbReference type="Proteomes" id="UP000307943"/>
    </source>
</evidence>
<name>A0A5C4T4N4_9BACL</name>
<dbReference type="PANTHER" id="PTHR43649">
    <property type="entry name" value="ARABINOSE-BINDING PROTEIN-RELATED"/>
    <property type="match status" value="1"/>
</dbReference>
<reference evidence="1 2" key="1">
    <citation type="submission" date="2019-05" db="EMBL/GenBank/DDBJ databases">
        <title>We sequenced the genome of Paenibacillus hemerocallicola KCTC 33185 for further insight into its adaptation and study the phylogeny of Paenibacillus.</title>
        <authorList>
            <person name="Narsing Rao M.P."/>
        </authorList>
    </citation>
    <scope>NUCLEOTIDE SEQUENCE [LARGE SCALE GENOMIC DNA]</scope>
    <source>
        <strain evidence="1 2">KCTC 33185</strain>
    </source>
</reference>
<dbReference type="InterPro" id="IPR006059">
    <property type="entry name" value="SBP"/>
</dbReference>
<dbReference type="AlphaFoldDB" id="A0A5C4T4N4"/>
<dbReference type="SUPFAM" id="SSF53850">
    <property type="entry name" value="Periplasmic binding protein-like II"/>
    <property type="match status" value="1"/>
</dbReference>
<dbReference type="InterPro" id="IPR050490">
    <property type="entry name" value="Bact_solute-bd_prot1"/>
</dbReference>
<dbReference type="EMBL" id="VDCQ01000034">
    <property type="protein sequence ID" value="TNJ64041.1"/>
    <property type="molecule type" value="Genomic_DNA"/>
</dbReference>
<sequence>MAKVQSNSLSMFSSCTFPLVAALVMMRPEQPGTRRGLFAISIPSRRKAGEHGNLREEQGDRNMRRGWKTGLAGAVLLPAIGMLAVSCGKSATDAQLNGDTPEAGKSSAVAVTKEPVELTYLISPGGLNQADFEQNINQQVRKKYPNFTIKPLEMWPQDALATHTSFDIIGGSFTTIGTLVDLGITTDITDAAQKYGVDLERFEPNLLKSIREADGGKLFGLPYYANHQVMFYNKDLFDKFGAAYPKDNMTYEETLEIARKMTRTEGGVTYRGFAGDLNSILGQNRYAASVVDPATHKASFAGDDRWRRLFDSLIPLFQVPGYNASEKLLDRNAQRDLFRKEKSAAMWVSGASEYPRPEDRVNWDMVSEPVFSDYREGGPVAIFGLYLVSSTSKHKEEAVLAVEQLTSDEVQVWRAEQMTLMPVLRDPQIKAAIGRAAAFQGKNLKALTPASYSEPVHFGPYYADARKPLYQNLLQAITGAMDVNTALRDATEAANKAIEAKLSASK</sequence>
<dbReference type="PROSITE" id="PS51257">
    <property type="entry name" value="PROKAR_LIPOPROTEIN"/>
    <property type="match status" value="1"/>
</dbReference>
<dbReference type="Proteomes" id="UP000307943">
    <property type="component" value="Unassembled WGS sequence"/>
</dbReference>
<dbReference type="Gene3D" id="3.40.190.10">
    <property type="entry name" value="Periplasmic binding protein-like II"/>
    <property type="match status" value="1"/>
</dbReference>
<gene>
    <name evidence="1" type="ORF">FE784_22290</name>
</gene>
<evidence type="ECO:0000313" key="1">
    <source>
        <dbReference type="EMBL" id="TNJ64041.1"/>
    </source>
</evidence>
<proteinExistence type="predicted"/>
<protein>
    <submittedName>
        <fullName evidence="1">Extracellular solute-binding protein</fullName>
    </submittedName>
</protein>
<comment type="caution">
    <text evidence="1">The sequence shown here is derived from an EMBL/GenBank/DDBJ whole genome shotgun (WGS) entry which is preliminary data.</text>
</comment>